<evidence type="ECO:0000256" key="4">
    <source>
        <dbReference type="ARBA" id="ARBA00022692"/>
    </source>
</evidence>
<keyword evidence="2" id="KW-0813">Transport</keyword>
<evidence type="ECO:0000256" key="2">
    <source>
        <dbReference type="ARBA" id="ARBA00022448"/>
    </source>
</evidence>
<organism evidence="9 10">
    <name type="scientific">Salinithrix halophila</name>
    <dbReference type="NCBI Taxonomy" id="1485204"/>
    <lineage>
        <taxon>Bacteria</taxon>
        <taxon>Bacillati</taxon>
        <taxon>Bacillota</taxon>
        <taxon>Bacilli</taxon>
        <taxon>Bacillales</taxon>
        <taxon>Thermoactinomycetaceae</taxon>
        <taxon>Salinithrix</taxon>
    </lineage>
</organism>
<dbReference type="InterPro" id="IPR050171">
    <property type="entry name" value="MFS_Transporters"/>
</dbReference>
<dbReference type="PANTHER" id="PTHR23517">
    <property type="entry name" value="RESISTANCE PROTEIN MDTM, PUTATIVE-RELATED-RELATED"/>
    <property type="match status" value="1"/>
</dbReference>
<feature type="transmembrane region" description="Helical" evidence="7">
    <location>
        <begin position="74"/>
        <end position="92"/>
    </location>
</feature>
<feature type="transmembrane region" description="Helical" evidence="7">
    <location>
        <begin position="305"/>
        <end position="322"/>
    </location>
</feature>
<feature type="transmembrane region" description="Helical" evidence="7">
    <location>
        <begin position="42"/>
        <end position="62"/>
    </location>
</feature>
<feature type="transmembrane region" description="Helical" evidence="7">
    <location>
        <begin position="98"/>
        <end position="118"/>
    </location>
</feature>
<keyword evidence="3" id="KW-1003">Cell membrane</keyword>
<keyword evidence="5 7" id="KW-1133">Transmembrane helix</keyword>
<dbReference type="InterPro" id="IPR036259">
    <property type="entry name" value="MFS_trans_sf"/>
</dbReference>
<comment type="caution">
    <text evidence="9">The sequence shown here is derived from an EMBL/GenBank/DDBJ whole genome shotgun (WGS) entry which is preliminary data.</text>
</comment>
<dbReference type="CDD" id="cd17329">
    <property type="entry name" value="MFS_MdtH_MDR_like"/>
    <property type="match status" value="1"/>
</dbReference>
<evidence type="ECO:0000256" key="3">
    <source>
        <dbReference type="ARBA" id="ARBA00022475"/>
    </source>
</evidence>
<evidence type="ECO:0000313" key="9">
    <source>
        <dbReference type="EMBL" id="MFC4076813.1"/>
    </source>
</evidence>
<sequence length="437" mass="48615">MSWRDWDRNLKVRLLGEGVINVLFWTFFPFMAVYFSESFGKGAAGGLLILSQLVGVFANLIGGWCADRFGRRRMMLIASAGEGIAFLLFAVANSPWYHSPLLTFACFTALGVFGSLYWPASHAMVADLVEPKDRNEVFAVFYTAINVAVVIGPIIGGLFFFAYRFELLLFAAAASLMLTVLIGGYIRETVPRQEESGRLPEGKRMKWHHFLFQQLKDYRVIVADRNFMLFILAGILVAQTFMQLDLAIAVYVTEAVPVQTLVAVGQWSIETGGAAFFGWLVAENGFLVVLFTVWVTRWITRYREGNVFIVSSILYGLSMLVLGSSSNLWVAVIAVVLLTAGELAVVGLQESFVAELAPEHMRGQYFAAASLRFSIGRTLAPFAIPLASWVGHAWTFLVLGVIAFISAWVYHVLFRRLEKRPPIPAERRGEILGKVLP</sequence>
<evidence type="ECO:0000256" key="1">
    <source>
        <dbReference type="ARBA" id="ARBA00004651"/>
    </source>
</evidence>
<dbReference type="PANTHER" id="PTHR23517:SF3">
    <property type="entry name" value="INTEGRAL MEMBRANE TRANSPORT PROTEIN"/>
    <property type="match status" value="1"/>
</dbReference>
<dbReference type="PROSITE" id="PS00216">
    <property type="entry name" value="SUGAR_TRANSPORT_1"/>
    <property type="match status" value="1"/>
</dbReference>
<name>A0ABV8JD15_9BACL</name>
<dbReference type="RefSeq" id="WP_380704094.1">
    <property type="nucleotide sequence ID" value="NZ_JBHSAP010000009.1"/>
</dbReference>
<keyword evidence="10" id="KW-1185">Reference proteome</keyword>
<feature type="transmembrane region" description="Helical" evidence="7">
    <location>
        <begin position="12"/>
        <end position="36"/>
    </location>
</feature>
<comment type="subcellular location">
    <subcellularLocation>
        <location evidence="1">Cell membrane</location>
        <topology evidence="1">Multi-pass membrane protein</topology>
    </subcellularLocation>
</comment>
<keyword evidence="6 7" id="KW-0472">Membrane</keyword>
<dbReference type="Gene3D" id="1.20.1250.20">
    <property type="entry name" value="MFS general substrate transporter like domains"/>
    <property type="match status" value="1"/>
</dbReference>
<dbReference type="Proteomes" id="UP001595843">
    <property type="component" value="Unassembled WGS sequence"/>
</dbReference>
<feature type="transmembrane region" description="Helical" evidence="7">
    <location>
        <begin position="167"/>
        <end position="186"/>
    </location>
</feature>
<feature type="transmembrane region" description="Helical" evidence="7">
    <location>
        <begin position="272"/>
        <end position="293"/>
    </location>
</feature>
<dbReference type="Pfam" id="PF07690">
    <property type="entry name" value="MFS_1"/>
    <property type="match status" value="2"/>
</dbReference>
<dbReference type="SUPFAM" id="SSF103473">
    <property type="entry name" value="MFS general substrate transporter"/>
    <property type="match status" value="1"/>
</dbReference>
<dbReference type="InterPro" id="IPR005829">
    <property type="entry name" value="Sugar_transporter_CS"/>
</dbReference>
<feature type="domain" description="Major facilitator superfamily (MFS) profile" evidence="8">
    <location>
        <begin position="1"/>
        <end position="418"/>
    </location>
</feature>
<gene>
    <name evidence="9" type="ORF">ACFOUO_08315</name>
</gene>
<dbReference type="PROSITE" id="PS50850">
    <property type="entry name" value="MFS"/>
    <property type="match status" value="1"/>
</dbReference>
<feature type="transmembrane region" description="Helical" evidence="7">
    <location>
        <begin position="393"/>
        <end position="413"/>
    </location>
</feature>
<evidence type="ECO:0000313" key="10">
    <source>
        <dbReference type="Proteomes" id="UP001595843"/>
    </source>
</evidence>
<evidence type="ECO:0000256" key="5">
    <source>
        <dbReference type="ARBA" id="ARBA00022989"/>
    </source>
</evidence>
<keyword evidence="4 7" id="KW-0812">Transmembrane</keyword>
<dbReference type="EMBL" id="JBHSAP010000009">
    <property type="protein sequence ID" value="MFC4076813.1"/>
    <property type="molecule type" value="Genomic_DNA"/>
</dbReference>
<proteinExistence type="predicted"/>
<feature type="transmembrane region" description="Helical" evidence="7">
    <location>
        <begin position="227"/>
        <end position="252"/>
    </location>
</feature>
<accession>A0ABV8JD15</accession>
<protein>
    <submittedName>
        <fullName evidence="9">MDR family MFS transporter</fullName>
    </submittedName>
</protein>
<reference evidence="10" key="1">
    <citation type="journal article" date="2019" name="Int. J. Syst. Evol. Microbiol.">
        <title>The Global Catalogue of Microorganisms (GCM) 10K type strain sequencing project: providing services to taxonomists for standard genome sequencing and annotation.</title>
        <authorList>
            <consortium name="The Broad Institute Genomics Platform"/>
            <consortium name="The Broad Institute Genome Sequencing Center for Infectious Disease"/>
            <person name="Wu L."/>
            <person name="Ma J."/>
        </authorList>
    </citation>
    <scope>NUCLEOTIDE SEQUENCE [LARGE SCALE GENOMIC DNA]</scope>
    <source>
        <strain evidence="10">IBRC-M 10813</strain>
    </source>
</reference>
<evidence type="ECO:0000256" key="7">
    <source>
        <dbReference type="SAM" id="Phobius"/>
    </source>
</evidence>
<evidence type="ECO:0000259" key="8">
    <source>
        <dbReference type="PROSITE" id="PS50850"/>
    </source>
</evidence>
<feature type="transmembrane region" description="Helical" evidence="7">
    <location>
        <begin position="139"/>
        <end position="161"/>
    </location>
</feature>
<evidence type="ECO:0000256" key="6">
    <source>
        <dbReference type="ARBA" id="ARBA00023136"/>
    </source>
</evidence>
<dbReference type="InterPro" id="IPR020846">
    <property type="entry name" value="MFS_dom"/>
</dbReference>
<dbReference type="InterPro" id="IPR011701">
    <property type="entry name" value="MFS"/>
</dbReference>